<feature type="compositionally biased region" description="Basic and acidic residues" evidence="11">
    <location>
        <begin position="1240"/>
        <end position="1257"/>
    </location>
</feature>
<protein>
    <recommendedName>
        <fullName evidence="12">Peptidase S59 domain-containing protein</fullName>
    </recommendedName>
</protein>
<dbReference type="InterPro" id="IPR037665">
    <property type="entry name" value="Nucleoporin_S59-like"/>
</dbReference>
<feature type="region of interest" description="Disordered" evidence="11">
    <location>
        <begin position="1123"/>
        <end position="1160"/>
    </location>
</feature>
<keyword evidence="7" id="KW-0653">Protein transport</keyword>
<keyword evidence="5" id="KW-0068">Autocatalytic cleavage</keyword>
<feature type="region of interest" description="Disordered" evidence="11">
    <location>
        <begin position="1232"/>
        <end position="1257"/>
    </location>
</feature>
<dbReference type="Pfam" id="PF12110">
    <property type="entry name" value="Nup96"/>
    <property type="match status" value="1"/>
</dbReference>
<feature type="compositionally biased region" description="Gly residues" evidence="11">
    <location>
        <begin position="24"/>
        <end position="40"/>
    </location>
</feature>
<dbReference type="PROSITE" id="PS51434">
    <property type="entry name" value="NUP_C"/>
    <property type="match status" value="1"/>
</dbReference>
<feature type="domain" description="Peptidase S59" evidence="12">
    <location>
        <begin position="886"/>
        <end position="1028"/>
    </location>
</feature>
<evidence type="ECO:0000256" key="3">
    <source>
        <dbReference type="ARBA" id="ARBA00022448"/>
    </source>
</evidence>
<proteinExistence type="inferred from homology"/>
<feature type="region of interest" description="Disordered" evidence="11">
    <location>
        <begin position="1"/>
        <end position="85"/>
    </location>
</feature>
<dbReference type="InterPro" id="IPR036903">
    <property type="entry name" value="Nup98_auto-Pept-S59_dom_sf"/>
</dbReference>
<dbReference type="FunFam" id="1.10.10.2360:FF:000001">
    <property type="entry name" value="Nuclear pore complex protein Nup98-Nup96"/>
    <property type="match status" value="1"/>
</dbReference>
<comment type="similarity">
    <text evidence="2">Belongs to the nucleoporin GLFG family.</text>
</comment>
<sequence length="1955" mass="208132">MSGFGTGTGFGGFGSSNQQQNTGFGAGTGFGTSGGTGFGSGSSSSPFTTTGNTFGASGGFGTGGGFGASNTQTNPMFGGQNKGFGSTATTTGGSMFGTGASAFGNTGFGTGSSFGTTAGTGTGGGMFGSTQTTGFGAGGQPSSLFGGGTTGGTGFGGGAGFGSGTALGGNVPPPSGTANPPFSAFEEKEPSSSVTCHYQSISCMQPYLKYSFEELRAADYDQGRRYGNASGQAGAFGAAAFGGFPQTTGGFGTQATTSPFGTATTAPSAFGQPATTGFGASTSTNPLFGGTKPATSLFGQTPTSQPTGFGTAATGTGGFGATTGTGGGLFGSQQAKPGFGTGTAGTGFGGFGQAATTSASPFGGTTAATSPFGQPQQTGFGGFGQPQTSQQTKPAFGGFGTAAQQQQQPTGGGMFGASTTTTGTPAFGTTLGQQQGGTSMFGGATGQPGAAPSTLFGGQQQQQEQKPSLFGGLGAGTSTTGTGAFGGFGAQTQAQQGSSLFGTASQQQQKPSLFTATTGQTGGLFGTQPSAPPSGGGGGSLFGLGGTGQAMQQQPAAGGLGMGTLGTGSMFGAPQQQAQQQPQATGLQASLLEGNPYGSQSIFSGLPAPNAPSLGPLATPLSASIKQKQRTPLPMYKVSPNAANRLITPPTRQGYGFSYSTYGTPSSSGSTPVGLGSTLLSRSFNGGSLGRSFSKSLSASSLRRSFEPEAESILSPGAFSAGSSRYPGSNLKRLTIDRSLRTDLFSRSAGSSPSITNGDSTPLQPSKLKKRVSFESPADKEESSGKTAGALVRVESETPEPRPEELGFLRSTRKQQVPVAEPNGTKGAAVKGLPDIHPAGETNHQPEMEQVRGKELAVVPEDREQEEAVTPDKYAGVKVPKRDPLPGEYWMKPSREEINKMTREQQKQVANFTVGRANCGNVTFNMPVDLTTVNLDDVMGTIVKIGLRSITVYPEEGSKPPRGKGLNVPATLIIENSWPRGRDKKAPSPLTSGPLFDKHVERLRRVTNTEFVEYRKETGVWIFKVPHFTTYGLDYDDDGEAEGEGETFDQSTMSAYPDMVTPKAQTPSHHLSSEFNNSTISVDDSFDSMMGVDDTFEFKKKGLVPGTFTNHGTNTNLISFESDEEQESFLQGGSAGSGSENGYDESDGHSTITSELESDRDETMDMAGAFPVPDYTAEQSFPPISPQKSNFGQSRIENVNELHLNLSGNWAEQLQRTISPRKQDRQALREVQNNVFADRQNADDTPKAKSSDDKDKGFATSIDLMNSLFRPQKGSPRKAQPAKTQKGFEWPYAKKPKTFAGKPGDMSEPDASFHKSFKPRWASLNMLILPGFDSSSMTDVDSDEPAIAFYKFEDWKENQDALLLQKARSSINLVDNFPFANLFVADFLPFIDSVQGDSAENELERRVWQLMYILFNDDIQDDISAGVPEHLRKQYLHRIKKDRLSLLWENIIRQSQDVDIETIAAPEERAMAYLCCHRVEDACKTLIDSGNPHLATLLSQIGRDETIRKDMKEQIESWRNHSVLSEMTEPIRALYELIAGNCLRSEGKLNAAIEDRTSSFSISERFGLDWIQAFGLRLWYAIGENDPIEAAVALFHHDICHGNEPAYPSSMLGNDHAQFRPVNHSPDRESPLWVILKAFTVAMHNGNHAEIERIRMPEDIMPEAVAGHGLHNRLSFQLFHHICKVTSRYNALAIDQHRADQLTLNYAWEVASSNDYGPALFVLLYLSRAVDRERSIKEMLSQFAAWLPTPLLEDGSSSIMWKFITEELRIPSAWVWAAKALFARFEGDSSSEVECLIHAEHWNEAHGTFCKVVAPRTIIRRDYAMLKQLIESFGENPEIKIRDWSQEGGMYQDFLALVDAPGIRKDKAVLKRLAGTLISVGEKVEKSTMASFEEKVALREIGRLVAGWCTKDMGNIVQSADILRLPMTRDARRVYAAEVSKQYYRAIMASGLVNE</sequence>
<dbReference type="SUPFAM" id="SSF82215">
    <property type="entry name" value="C-terminal autoproteolytic domain of nucleoporin nup98"/>
    <property type="match status" value="1"/>
</dbReference>
<dbReference type="Gene3D" id="1.10.10.2360">
    <property type="match status" value="1"/>
</dbReference>
<feature type="compositionally biased region" description="Low complexity" evidence="11">
    <location>
        <begin position="567"/>
        <end position="584"/>
    </location>
</feature>
<feature type="compositionally biased region" description="Gly residues" evidence="11">
    <location>
        <begin position="534"/>
        <end position="548"/>
    </location>
</feature>
<dbReference type="GO" id="GO:0008139">
    <property type="term" value="F:nuclear localization sequence binding"/>
    <property type="evidence" value="ECO:0007669"/>
    <property type="project" value="TreeGrafter"/>
</dbReference>
<evidence type="ECO:0000256" key="9">
    <source>
        <dbReference type="ARBA" id="ARBA00023132"/>
    </source>
</evidence>
<keyword evidence="14" id="KW-1185">Reference proteome</keyword>
<evidence type="ECO:0000313" key="14">
    <source>
        <dbReference type="Proteomes" id="UP001219355"/>
    </source>
</evidence>
<dbReference type="PANTHER" id="PTHR23198:SF6">
    <property type="entry name" value="NUCLEAR PORE COMPLEX PROTEIN NUP98-NUP96"/>
    <property type="match status" value="1"/>
</dbReference>
<dbReference type="GO" id="GO:0034398">
    <property type="term" value="P:telomere tethering at nuclear periphery"/>
    <property type="evidence" value="ECO:0007669"/>
    <property type="project" value="TreeGrafter"/>
</dbReference>
<evidence type="ECO:0000256" key="5">
    <source>
        <dbReference type="ARBA" id="ARBA00022813"/>
    </source>
</evidence>
<dbReference type="GO" id="GO:0000973">
    <property type="term" value="P:post-transcriptional tethering of RNA polymerase II gene DNA at nuclear periphery"/>
    <property type="evidence" value="ECO:0007669"/>
    <property type="project" value="TreeGrafter"/>
</dbReference>
<name>A0AAF0DL39_9EURO</name>
<evidence type="ECO:0000256" key="10">
    <source>
        <dbReference type="ARBA" id="ARBA00023242"/>
    </source>
</evidence>
<feature type="compositionally biased region" description="Gly residues" evidence="11">
    <location>
        <begin position="56"/>
        <end position="67"/>
    </location>
</feature>
<dbReference type="InterPro" id="IPR021967">
    <property type="entry name" value="Nup98_C"/>
</dbReference>
<dbReference type="GO" id="GO:0006606">
    <property type="term" value="P:protein import into nucleus"/>
    <property type="evidence" value="ECO:0007669"/>
    <property type="project" value="TreeGrafter"/>
</dbReference>
<keyword evidence="6" id="KW-0509">mRNA transport</keyword>
<feature type="compositionally biased region" description="Basic and acidic residues" evidence="11">
    <location>
        <begin position="794"/>
        <end position="807"/>
    </location>
</feature>
<dbReference type="FunFam" id="3.30.1610.10:FF:000003">
    <property type="entry name" value="Nucleoporin SONB, putative"/>
    <property type="match status" value="1"/>
</dbReference>
<keyword evidence="3" id="KW-0813">Transport</keyword>
<evidence type="ECO:0000313" key="13">
    <source>
        <dbReference type="EMBL" id="WEW60795.1"/>
    </source>
</evidence>
<keyword evidence="9" id="KW-0906">Nuclear pore complex</keyword>
<evidence type="ECO:0000256" key="8">
    <source>
        <dbReference type="ARBA" id="ARBA00023010"/>
    </source>
</evidence>
<dbReference type="GO" id="GO:0017056">
    <property type="term" value="F:structural constituent of nuclear pore"/>
    <property type="evidence" value="ECO:0007669"/>
    <property type="project" value="InterPro"/>
</dbReference>
<dbReference type="GO" id="GO:0044614">
    <property type="term" value="C:nuclear pore cytoplasmic filaments"/>
    <property type="evidence" value="ECO:0007669"/>
    <property type="project" value="TreeGrafter"/>
</dbReference>
<organism evidence="13 14">
    <name type="scientific">Emydomyces testavorans</name>
    <dbReference type="NCBI Taxonomy" id="2070801"/>
    <lineage>
        <taxon>Eukaryota</taxon>
        <taxon>Fungi</taxon>
        <taxon>Dikarya</taxon>
        <taxon>Ascomycota</taxon>
        <taxon>Pezizomycotina</taxon>
        <taxon>Eurotiomycetes</taxon>
        <taxon>Eurotiomycetidae</taxon>
        <taxon>Onygenales</taxon>
        <taxon>Nannizziopsiaceae</taxon>
        <taxon>Emydomyces</taxon>
    </lineage>
</organism>
<dbReference type="GO" id="GO:0051028">
    <property type="term" value="P:mRNA transport"/>
    <property type="evidence" value="ECO:0007669"/>
    <property type="project" value="UniProtKB-KW"/>
</dbReference>
<dbReference type="PANTHER" id="PTHR23198">
    <property type="entry name" value="NUCLEOPORIN"/>
    <property type="match status" value="1"/>
</dbReference>
<feature type="compositionally biased region" description="Low complexity" evidence="11">
    <location>
        <begin position="385"/>
        <end position="409"/>
    </location>
</feature>
<accession>A0AAF0DL39</accession>
<evidence type="ECO:0000256" key="4">
    <source>
        <dbReference type="ARBA" id="ARBA00022737"/>
    </source>
</evidence>
<evidence type="ECO:0000256" key="1">
    <source>
        <dbReference type="ARBA" id="ARBA00004567"/>
    </source>
</evidence>
<dbReference type="Gene3D" id="3.30.1610.10">
    <property type="entry name" value="Peptidase S59, nucleoporin"/>
    <property type="match status" value="1"/>
</dbReference>
<dbReference type="GO" id="GO:0003723">
    <property type="term" value="F:RNA binding"/>
    <property type="evidence" value="ECO:0007669"/>
    <property type="project" value="TreeGrafter"/>
</dbReference>
<feature type="region of interest" description="Disordered" evidence="11">
    <location>
        <begin position="747"/>
        <end position="831"/>
    </location>
</feature>
<feature type="region of interest" description="Disordered" evidence="11">
    <location>
        <begin position="364"/>
        <end position="412"/>
    </location>
</feature>
<evidence type="ECO:0000256" key="2">
    <source>
        <dbReference type="ARBA" id="ARBA00008926"/>
    </source>
</evidence>
<dbReference type="EMBL" id="CP120630">
    <property type="protein sequence ID" value="WEW60795.1"/>
    <property type="molecule type" value="Genomic_DNA"/>
</dbReference>
<feature type="region of interest" description="Disordered" evidence="11">
    <location>
        <begin position="440"/>
        <end position="490"/>
    </location>
</feature>
<dbReference type="Proteomes" id="UP001219355">
    <property type="component" value="Chromosome 4"/>
</dbReference>
<dbReference type="GO" id="GO:0006405">
    <property type="term" value="P:RNA export from nucleus"/>
    <property type="evidence" value="ECO:0007669"/>
    <property type="project" value="TreeGrafter"/>
</dbReference>
<evidence type="ECO:0000256" key="11">
    <source>
        <dbReference type="SAM" id="MobiDB-lite"/>
    </source>
</evidence>
<feature type="compositionally biased region" description="Polar residues" evidence="11">
    <location>
        <begin position="748"/>
        <end position="764"/>
    </location>
</feature>
<feature type="region of interest" description="Disordered" evidence="11">
    <location>
        <begin position="516"/>
        <end position="585"/>
    </location>
</feature>
<dbReference type="InterPro" id="IPR007230">
    <property type="entry name" value="Nup98_auto-Pept-S59_dom"/>
</dbReference>
<feature type="compositionally biased region" description="Low complexity" evidence="11">
    <location>
        <begin position="459"/>
        <end position="482"/>
    </location>
</feature>
<dbReference type="Pfam" id="PF04096">
    <property type="entry name" value="Nucleoporin2"/>
    <property type="match status" value="1"/>
</dbReference>
<dbReference type="Gene3D" id="1.25.40.690">
    <property type="match status" value="1"/>
</dbReference>
<evidence type="ECO:0000256" key="6">
    <source>
        <dbReference type="ARBA" id="ARBA00022816"/>
    </source>
</evidence>
<feature type="compositionally biased region" description="Low complexity" evidence="11">
    <location>
        <begin position="41"/>
        <end position="55"/>
    </location>
</feature>
<keyword evidence="4" id="KW-0677">Repeat</keyword>
<evidence type="ECO:0000256" key="7">
    <source>
        <dbReference type="ARBA" id="ARBA00022927"/>
    </source>
</evidence>
<reference evidence="13" key="1">
    <citation type="submission" date="2023-03" db="EMBL/GenBank/DDBJ databases">
        <title>Emydomyces testavorans Genome Sequence.</title>
        <authorList>
            <person name="Hoyer L."/>
        </authorList>
    </citation>
    <scope>NUCLEOTIDE SEQUENCE</scope>
    <source>
        <strain evidence="13">16-2883</strain>
    </source>
</reference>
<comment type="subcellular location">
    <subcellularLocation>
        <location evidence="1">Nucleus</location>
        <location evidence="1">Nuclear pore complex</location>
    </subcellularLocation>
</comment>
<dbReference type="FunFam" id="1.25.40.690:FF:000003">
    <property type="entry name" value="Nucleoporin SONB, putative"/>
    <property type="match status" value="1"/>
</dbReference>
<gene>
    <name evidence="13" type="ORF">PRK78_006283</name>
</gene>
<evidence type="ECO:0000259" key="12">
    <source>
        <dbReference type="PROSITE" id="PS51434"/>
    </source>
</evidence>
<keyword evidence="8" id="KW-0811">Translocation</keyword>
<feature type="compositionally biased region" description="Gly residues" evidence="11">
    <location>
        <begin position="1"/>
        <end position="14"/>
    </location>
</feature>
<keyword evidence="10" id="KW-0539">Nucleus</keyword>